<accession>A0A5M3N018</accession>
<gene>
    <name evidence="2" type="ORF">CONPUDRAFT_151611</name>
</gene>
<dbReference type="Proteomes" id="UP000053558">
    <property type="component" value="Unassembled WGS sequence"/>
</dbReference>
<dbReference type="OrthoDB" id="2884925at2759"/>
<evidence type="ECO:0000259" key="1">
    <source>
        <dbReference type="Pfam" id="PF12937"/>
    </source>
</evidence>
<name>A0A5M3N018_CONPW</name>
<evidence type="ECO:0000313" key="2">
    <source>
        <dbReference type="EMBL" id="EIW84597.1"/>
    </source>
</evidence>
<dbReference type="Pfam" id="PF12937">
    <property type="entry name" value="F-box-like"/>
    <property type="match status" value="1"/>
</dbReference>
<organism evidence="2 3">
    <name type="scientific">Coniophora puteana (strain RWD-64-598)</name>
    <name type="common">Brown rot fungus</name>
    <dbReference type="NCBI Taxonomy" id="741705"/>
    <lineage>
        <taxon>Eukaryota</taxon>
        <taxon>Fungi</taxon>
        <taxon>Dikarya</taxon>
        <taxon>Basidiomycota</taxon>
        <taxon>Agaricomycotina</taxon>
        <taxon>Agaricomycetes</taxon>
        <taxon>Agaricomycetidae</taxon>
        <taxon>Boletales</taxon>
        <taxon>Coniophorineae</taxon>
        <taxon>Coniophoraceae</taxon>
        <taxon>Coniophora</taxon>
    </lineage>
</organism>
<dbReference type="AlphaFoldDB" id="A0A5M3N018"/>
<dbReference type="InterPro" id="IPR036047">
    <property type="entry name" value="F-box-like_dom_sf"/>
</dbReference>
<dbReference type="GeneID" id="19202892"/>
<dbReference type="KEGG" id="cput:CONPUDRAFT_151611"/>
<dbReference type="EMBL" id="JH711575">
    <property type="protein sequence ID" value="EIW84597.1"/>
    <property type="molecule type" value="Genomic_DNA"/>
</dbReference>
<evidence type="ECO:0000313" key="3">
    <source>
        <dbReference type="Proteomes" id="UP000053558"/>
    </source>
</evidence>
<dbReference type="RefSeq" id="XP_007766257.1">
    <property type="nucleotide sequence ID" value="XM_007768067.1"/>
</dbReference>
<comment type="caution">
    <text evidence="2">The sequence shown here is derived from an EMBL/GenBank/DDBJ whole genome shotgun (WGS) entry which is preliminary data.</text>
</comment>
<dbReference type="Gene3D" id="1.20.1280.50">
    <property type="match status" value="1"/>
</dbReference>
<dbReference type="InterPro" id="IPR001810">
    <property type="entry name" value="F-box_dom"/>
</dbReference>
<reference evidence="3" key="1">
    <citation type="journal article" date="2012" name="Science">
        <title>The Paleozoic origin of enzymatic lignin decomposition reconstructed from 31 fungal genomes.</title>
        <authorList>
            <person name="Floudas D."/>
            <person name="Binder M."/>
            <person name="Riley R."/>
            <person name="Barry K."/>
            <person name="Blanchette R.A."/>
            <person name="Henrissat B."/>
            <person name="Martinez A.T."/>
            <person name="Otillar R."/>
            <person name="Spatafora J.W."/>
            <person name="Yadav J.S."/>
            <person name="Aerts A."/>
            <person name="Benoit I."/>
            <person name="Boyd A."/>
            <person name="Carlson A."/>
            <person name="Copeland A."/>
            <person name="Coutinho P.M."/>
            <person name="de Vries R.P."/>
            <person name="Ferreira P."/>
            <person name="Findley K."/>
            <person name="Foster B."/>
            <person name="Gaskell J."/>
            <person name="Glotzer D."/>
            <person name="Gorecki P."/>
            <person name="Heitman J."/>
            <person name="Hesse C."/>
            <person name="Hori C."/>
            <person name="Igarashi K."/>
            <person name="Jurgens J.A."/>
            <person name="Kallen N."/>
            <person name="Kersten P."/>
            <person name="Kohler A."/>
            <person name="Kuees U."/>
            <person name="Kumar T.K.A."/>
            <person name="Kuo A."/>
            <person name="LaButti K."/>
            <person name="Larrondo L.F."/>
            <person name="Lindquist E."/>
            <person name="Ling A."/>
            <person name="Lombard V."/>
            <person name="Lucas S."/>
            <person name="Lundell T."/>
            <person name="Martin R."/>
            <person name="McLaughlin D.J."/>
            <person name="Morgenstern I."/>
            <person name="Morin E."/>
            <person name="Murat C."/>
            <person name="Nagy L.G."/>
            <person name="Nolan M."/>
            <person name="Ohm R.A."/>
            <person name="Patyshakuliyeva A."/>
            <person name="Rokas A."/>
            <person name="Ruiz-Duenas F.J."/>
            <person name="Sabat G."/>
            <person name="Salamov A."/>
            <person name="Samejima M."/>
            <person name="Schmutz J."/>
            <person name="Slot J.C."/>
            <person name="St John F."/>
            <person name="Stenlid J."/>
            <person name="Sun H."/>
            <person name="Sun S."/>
            <person name="Syed K."/>
            <person name="Tsang A."/>
            <person name="Wiebenga A."/>
            <person name="Young D."/>
            <person name="Pisabarro A."/>
            <person name="Eastwood D.C."/>
            <person name="Martin F."/>
            <person name="Cullen D."/>
            <person name="Grigoriev I.V."/>
            <person name="Hibbett D.S."/>
        </authorList>
    </citation>
    <scope>NUCLEOTIDE SEQUENCE [LARGE SCALE GENOMIC DNA]</scope>
    <source>
        <strain evidence="3">RWD-64-598 SS2</strain>
    </source>
</reference>
<keyword evidence="3" id="KW-1185">Reference proteome</keyword>
<dbReference type="SUPFAM" id="SSF81383">
    <property type="entry name" value="F-box domain"/>
    <property type="match status" value="1"/>
</dbReference>
<sequence length="463" mass="52802">MTEKTKLTTSMGIEDETYRPPRVFKELSDALPPVKAKSMIDSNRLASFESAYHNNTCSVQEVTDIRRFVLDGSLMISDLDYVLASLSNLRAELAESMRESSRLISAVNRLPVEILTEIFFLVRTRPRPSHPAIVMGFNVSFNAAQVCKRWRDIALGTPRLWSLIHVNGPSALRKGVQGQIDMLSRAAPVFPYLIVDFPEGPSKFLRKFSRGLLSDCRARCKGVDLYDVSADSMKAPSFLYSKVRKQLSRFGQLERLTIIGSHLNVTTAALHTDWRRLTHLRIKIIRTKDVHTFFSVSVLPSLESLVLECSGFRLNPNPLLKKYPNLVDFFVRGRIYWEPKQFSHDRLRRICVRPAKHPADGASLLSAATLPALTELSIPIDGRTEACLKDLFRRSDCHLARLYLTGDHRQLHNGREVANAIGAEHSIPWVEFSIRHGHMQMMRELRARWYERDYVGEVEDEND</sequence>
<feature type="domain" description="F-box" evidence="1">
    <location>
        <begin position="108"/>
        <end position="163"/>
    </location>
</feature>
<proteinExistence type="predicted"/>
<protein>
    <recommendedName>
        <fullName evidence="1">F-box domain-containing protein</fullName>
    </recommendedName>
</protein>